<dbReference type="GeneID" id="29273482"/>
<dbReference type="InterPro" id="IPR014955">
    <property type="entry name" value="DUF1826"/>
</dbReference>
<evidence type="ECO:0008006" key="3">
    <source>
        <dbReference type="Google" id="ProtNLM"/>
    </source>
</evidence>
<dbReference type="Pfam" id="PF08856">
    <property type="entry name" value="DUF1826"/>
    <property type="match status" value="1"/>
</dbReference>
<dbReference type="EMBL" id="AP010803">
    <property type="protein sequence ID" value="BAI96721.1"/>
    <property type="molecule type" value="Genomic_DNA"/>
</dbReference>
<dbReference type="Proteomes" id="UP000007753">
    <property type="component" value="Chromosome 1"/>
</dbReference>
<dbReference type="HOGENOM" id="CLU_093134_1_0_5"/>
<gene>
    <name evidence="1" type="ordered locus">SJA_C1-18870</name>
</gene>
<protein>
    <recommendedName>
        <fullName evidence="3">DUF1826 domain-containing protein</fullName>
    </recommendedName>
</protein>
<dbReference type="eggNOG" id="ENOG502ZV50">
    <property type="taxonomic scope" value="Bacteria"/>
</dbReference>
<sequence length="223" mass="23962">MSMTVVSLSVPDAIGRESPTHVVEDSDGAVLAIIRAPEINLAIWRRPLGAALVDWIGRLDLQAIEDLRFETALATLDEDIRDGLGEAGYPEGDILAADIVDLARHVMSVTGEEDAVIRLEIVEDDACRRFHADYVTARLICTYAGLGTQWLSSEDAAARDAGMPLAEHAIRSLAAGDVGLFKGRIWAPENAIIHRSPPISGTGAKRLVLVVSPGREKPAVLIQ</sequence>
<accession>D4Z289</accession>
<dbReference type="STRING" id="452662.SJA_C1-18870"/>
<dbReference type="AlphaFoldDB" id="D4Z289"/>
<evidence type="ECO:0000313" key="1">
    <source>
        <dbReference type="EMBL" id="BAI96721.1"/>
    </source>
</evidence>
<evidence type="ECO:0000313" key="2">
    <source>
        <dbReference type="Proteomes" id="UP000007753"/>
    </source>
</evidence>
<dbReference type="KEGG" id="sjp:SJA_C1-18870"/>
<name>D4Z289_SPHIU</name>
<reference evidence="1 2" key="1">
    <citation type="journal article" date="2010" name="J. Bacteriol.">
        <title>Complete genome sequence of the representative gamma-hexachlorocyclohexane-degrading bacterium Sphingobium japonicum UT26.</title>
        <authorList>
            <person name="Nagata Y."/>
            <person name="Ohtsubo Y."/>
            <person name="Endo R."/>
            <person name="Ichikawa N."/>
            <person name="Ankai A."/>
            <person name="Oguchi A."/>
            <person name="Fukui S."/>
            <person name="Fujita N."/>
            <person name="Tsuda M."/>
        </authorList>
    </citation>
    <scope>NUCLEOTIDE SEQUENCE [LARGE SCALE GENOMIC DNA]</scope>
    <source>
        <strain evidence="2">DSM 16413 / CCM 7287 / MTCC 6362 / UT26 / NBRC 101211 / UT26S</strain>
    </source>
</reference>
<dbReference type="RefSeq" id="WP_013040194.1">
    <property type="nucleotide sequence ID" value="NC_014006.1"/>
</dbReference>
<proteinExistence type="predicted"/>
<organism evidence="1 2">
    <name type="scientific">Sphingobium indicum (strain DSM 16413 / CCM 7287 / MTCC 6362 / UT26 / NBRC 101211 / UT26S)</name>
    <name type="common">Sphingobium japonicum</name>
    <dbReference type="NCBI Taxonomy" id="452662"/>
    <lineage>
        <taxon>Bacteria</taxon>
        <taxon>Pseudomonadati</taxon>
        <taxon>Pseudomonadota</taxon>
        <taxon>Alphaproteobacteria</taxon>
        <taxon>Sphingomonadales</taxon>
        <taxon>Sphingomonadaceae</taxon>
        <taxon>Sphingobium</taxon>
    </lineage>
</organism>
<keyword evidence="2" id="KW-1185">Reference proteome</keyword>